<feature type="transmembrane region" description="Helical" evidence="6">
    <location>
        <begin position="184"/>
        <end position="204"/>
    </location>
</feature>
<keyword evidence="9" id="KW-1185">Reference proteome</keyword>
<gene>
    <name evidence="8" type="ORF">GCM10011320_09040</name>
</gene>
<dbReference type="InterPro" id="IPR050638">
    <property type="entry name" value="AA-Vitamin_Transporters"/>
</dbReference>
<feature type="transmembrane region" description="Helical" evidence="6">
    <location>
        <begin position="70"/>
        <end position="88"/>
    </location>
</feature>
<comment type="caution">
    <text evidence="8">The sequence shown here is derived from an EMBL/GenBank/DDBJ whole genome shotgun (WGS) entry which is preliminary data.</text>
</comment>
<feature type="domain" description="EamA" evidence="7">
    <location>
        <begin position="155"/>
        <end position="288"/>
    </location>
</feature>
<feature type="transmembrane region" description="Helical" evidence="6">
    <location>
        <begin position="153"/>
        <end position="172"/>
    </location>
</feature>
<dbReference type="AlphaFoldDB" id="A0A917K8S2"/>
<feature type="transmembrane region" description="Helical" evidence="6">
    <location>
        <begin position="94"/>
        <end position="116"/>
    </location>
</feature>
<feature type="transmembrane region" description="Helical" evidence="6">
    <location>
        <begin position="272"/>
        <end position="294"/>
    </location>
</feature>
<reference evidence="8" key="2">
    <citation type="submission" date="2020-09" db="EMBL/GenBank/DDBJ databases">
        <authorList>
            <person name="Sun Q."/>
            <person name="Zhou Y."/>
        </authorList>
    </citation>
    <scope>NUCLEOTIDE SEQUENCE</scope>
    <source>
        <strain evidence="8">CGMCC 1.3617</strain>
    </source>
</reference>
<evidence type="ECO:0000256" key="6">
    <source>
        <dbReference type="SAM" id="Phobius"/>
    </source>
</evidence>
<evidence type="ECO:0000256" key="3">
    <source>
        <dbReference type="ARBA" id="ARBA00022692"/>
    </source>
</evidence>
<keyword evidence="5 6" id="KW-0472">Membrane</keyword>
<dbReference type="PANTHER" id="PTHR32322:SF2">
    <property type="entry name" value="EAMA DOMAIN-CONTAINING PROTEIN"/>
    <property type="match status" value="1"/>
</dbReference>
<dbReference type="EMBL" id="BMKW01000002">
    <property type="protein sequence ID" value="GGJ04237.1"/>
    <property type="molecule type" value="Genomic_DNA"/>
</dbReference>
<accession>A0A917K8S2</accession>
<dbReference type="GO" id="GO:0016020">
    <property type="term" value="C:membrane"/>
    <property type="evidence" value="ECO:0007669"/>
    <property type="project" value="UniProtKB-SubCell"/>
</dbReference>
<evidence type="ECO:0000313" key="8">
    <source>
        <dbReference type="EMBL" id="GGJ04237.1"/>
    </source>
</evidence>
<feature type="transmembrane region" description="Helical" evidence="6">
    <location>
        <begin position="247"/>
        <end position="266"/>
    </location>
</feature>
<dbReference type="PANTHER" id="PTHR32322">
    <property type="entry name" value="INNER MEMBRANE TRANSPORTER"/>
    <property type="match status" value="1"/>
</dbReference>
<evidence type="ECO:0000259" key="7">
    <source>
        <dbReference type="Pfam" id="PF00892"/>
    </source>
</evidence>
<organism evidence="8 9">
    <name type="scientific">Neoroseomonas lacus</name>
    <dbReference type="NCBI Taxonomy" id="287609"/>
    <lineage>
        <taxon>Bacteria</taxon>
        <taxon>Pseudomonadati</taxon>
        <taxon>Pseudomonadota</taxon>
        <taxon>Alphaproteobacteria</taxon>
        <taxon>Acetobacterales</taxon>
        <taxon>Acetobacteraceae</taxon>
        <taxon>Neoroseomonas</taxon>
    </lineage>
</organism>
<feature type="transmembrane region" description="Helical" evidence="6">
    <location>
        <begin position="41"/>
        <end position="58"/>
    </location>
</feature>
<evidence type="ECO:0000256" key="5">
    <source>
        <dbReference type="ARBA" id="ARBA00023136"/>
    </source>
</evidence>
<feature type="transmembrane region" description="Helical" evidence="6">
    <location>
        <begin position="128"/>
        <end position="147"/>
    </location>
</feature>
<comment type="similarity">
    <text evidence="2">Belongs to the EamA transporter family.</text>
</comment>
<dbReference type="InterPro" id="IPR037185">
    <property type="entry name" value="EmrE-like"/>
</dbReference>
<keyword evidence="3 6" id="KW-0812">Transmembrane</keyword>
<dbReference type="Proteomes" id="UP000661507">
    <property type="component" value="Unassembled WGS sequence"/>
</dbReference>
<evidence type="ECO:0000256" key="4">
    <source>
        <dbReference type="ARBA" id="ARBA00022989"/>
    </source>
</evidence>
<evidence type="ECO:0000256" key="1">
    <source>
        <dbReference type="ARBA" id="ARBA00004141"/>
    </source>
</evidence>
<dbReference type="RefSeq" id="WP_188965736.1">
    <property type="nucleotide sequence ID" value="NZ_BMKW01000002.1"/>
</dbReference>
<reference evidence="8" key="1">
    <citation type="journal article" date="2014" name="Int. J. Syst. Evol. Microbiol.">
        <title>Complete genome sequence of Corynebacterium casei LMG S-19264T (=DSM 44701T), isolated from a smear-ripened cheese.</title>
        <authorList>
            <consortium name="US DOE Joint Genome Institute (JGI-PGF)"/>
            <person name="Walter F."/>
            <person name="Albersmeier A."/>
            <person name="Kalinowski J."/>
            <person name="Ruckert C."/>
        </authorList>
    </citation>
    <scope>NUCLEOTIDE SEQUENCE</scope>
    <source>
        <strain evidence="8">CGMCC 1.3617</strain>
    </source>
</reference>
<name>A0A917K8S2_9PROT</name>
<keyword evidence="4 6" id="KW-1133">Transmembrane helix</keyword>
<dbReference type="InterPro" id="IPR000620">
    <property type="entry name" value="EamA_dom"/>
</dbReference>
<comment type="subcellular location">
    <subcellularLocation>
        <location evidence="1">Membrane</location>
        <topology evidence="1">Multi-pass membrane protein</topology>
    </subcellularLocation>
</comment>
<sequence length="304" mass="30274">MTNTHSSFGVVAGLAASAIWGGALAVTRLGVSGEVPLDPMDIAMLRFIGPALLLLPVLRRAWPRLRQVPVWHLALLLAGGGAPFVLVAGNGLRVAGAAEAGALLPGTVPLCVALVSMAMGERISMLRVAGLVLIGGSVAAVVMPSIADGAEARWPGYLLLLLAALLAAGYTIALRRSGIGAWEAAAFVSVGSVVVLGPFYLLAMEPGMGGVPLHDIALQAAFQGLASGILAPVAFAAAVQRLGVSQAAAFGSLSPGAACAGGFALLGEVPDAPTVTAVVASCIGVALAAQASGARLRASTIVRK</sequence>
<dbReference type="Pfam" id="PF00892">
    <property type="entry name" value="EamA"/>
    <property type="match status" value="2"/>
</dbReference>
<feature type="transmembrane region" description="Helical" evidence="6">
    <location>
        <begin position="216"/>
        <end position="235"/>
    </location>
</feature>
<protein>
    <recommendedName>
        <fullName evidence="7">EamA domain-containing protein</fullName>
    </recommendedName>
</protein>
<evidence type="ECO:0000256" key="2">
    <source>
        <dbReference type="ARBA" id="ARBA00007362"/>
    </source>
</evidence>
<feature type="domain" description="EamA" evidence="7">
    <location>
        <begin position="8"/>
        <end position="142"/>
    </location>
</feature>
<evidence type="ECO:0000313" key="9">
    <source>
        <dbReference type="Proteomes" id="UP000661507"/>
    </source>
</evidence>
<dbReference type="SUPFAM" id="SSF103481">
    <property type="entry name" value="Multidrug resistance efflux transporter EmrE"/>
    <property type="match status" value="2"/>
</dbReference>
<proteinExistence type="inferred from homology"/>